<reference evidence="1 2" key="1">
    <citation type="submission" date="2018-08" db="EMBL/GenBank/DDBJ databases">
        <title>Recombination of ecologically and evolutionarily significant loci maintains genetic cohesion in the Pseudomonas syringae species complex.</title>
        <authorList>
            <person name="Dillon M."/>
            <person name="Thakur S."/>
            <person name="Almeida R.N.D."/>
            <person name="Weir B.S."/>
            <person name="Guttman D.S."/>
        </authorList>
    </citation>
    <scope>NUCLEOTIDE SEQUENCE [LARGE SCALE GENOMIC DNA]</scope>
    <source>
        <strain evidence="1 2">ICMP 13927</strain>
    </source>
</reference>
<dbReference type="EMBL" id="RBSV01000348">
    <property type="protein sequence ID" value="RMS75561.1"/>
    <property type="molecule type" value="Genomic_DNA"/>
</dbReference>
<comment type="caution">
    <text evidence="1">The sequence shown here is derived from an EMBL/GenBank/DDBJ whole genome shotgun (WGS) entry which is preliminary data.</text>
</comment>
<organism evidence="1 2">
    <name type="scientific">Pseudomonas savastanoi</name>
    <name type="common">Pseudomonas syringae pv. savastanoi</name>
    <dbReference type="NCBI Taxonomy" id="29438"/>
    <lineage>
        <taxon>Bacteria</taxon>
        <taxon>Pseudomonadati</taxon>
        <taxon>Pseudomonadota</taxon>
        <taxon>Gammaproteobacteria</taxon>
        <taxon>Pseudomonadales</taxon>
        <taxon>Pseudomonadaceae</taxon>
        <taxon>Pseudomonas</taxon>
    </lineage>
</organism>
<protein>
    <submittedName>
        <fullName evidence="1">Uncharacterized protein</fullName>
    </submittedName>
</protein>
<name>A0A3M5FNE1_PSESS</name>
<dbReference type="AlphaFoldDB" id="A0A3M5FNE1"/>
<gene>
    <name evidence="1" type="ORF">ALP60_200141</name>
</gene>
<accession>A0A3M5FNE1</accession>
<sequence>MKWVEVSPVKLGWVPSKTTLSSVMEIGRFWPLSL</sequence>
<dbReference type="Proteomes" id="UP000268887">
    <property type="component" value="Unassembled WGS sequence"/>
</dbReference>
<evidence type="ECO:0000313" key="1">
    <source>
        <dbReference type="EMBL" id="RMS75561.1"/>
    </source>
</evidence>
<evidence type="ECO:0000313" key="2">
    <source>
        <dbReference type="Proteomes" id="UP000268887"/>
    </source>
</evidence>
<proteinExistence type="predicted"/>